<gene>
    <name evidence="7" type="ORF">UFOPK1353_00895</name>
    <name evidence="8" type="ORF">UFOPK2292_00677</name>
</gene>
<dbReference type="InterPro" id="IPR004651">
    <property type="entry name" value="HisF"/>
</dbReference>
<organism evidence="7">
    <name type="scientific">freshwater metagenome</name>
    <dbReference type="NCBI Taxonomy" id="449393"/>
    <lineage>
        <taxon>unclassified sequences</taxon>
        <taxon>metagenomes</taxon>
        <taxon>ecological metagenomes</taxon>
    </lineage>
</organism>
<accession>A0A6J6BN69</accession>
<evidence type="ECO:0000313" key="8">
    <source>
        <dbReference type="EMBL" id="CAB4668468.1"/>
    </source>
</evidence>
<proteinExistence type="predicted"/>
<evidence type="ECO:0000313" key="7">
    <source>
        <dbReference type="EMBL" id="CAB4540416.1"/>
    </source>
</evidence>
<dbReference type="InterPro" id="IPR013785">
    <property type="entry name" value="Aldolase_TIM"/>
</dbReference>
<sequence length="275" mass="29678">MVSSLPSQVNSLTPRQILRIIARLDIKGANLIKGIHLEGLRVVGDPQVHAEKYYNDGADEIIYMDTVASLYGRNNLLDVVTSATEHVFVPMTVGGGIRSVEDARALLRAGADKVAINTAAVKDPSLITKISDVWGSSTIVLSIEAKQTAPGKWEAYTDNGRERTGLDVVQWAEQGAQLGAGEIFLTSVDQEGTKSGFDCQLVSAVTKFVDIPVVASGGFGKLDHLKELMQVSKPTGVAIADSFHYKKFNFDEIRAFCVSNNIATRQPSGDEKISQ</sequence>
<evidence type="ECO:0000256" key="2">
    <source>
        <dbReference type="ARBA" id="ARBA00012809"/>
    </source>
</evidence>
<evidence type="ECO:0000256" key="1">
    <source>
        <dbReference type="ARBA" id="ARBA00005091"/>
    </source>
</evidence>
<dbReference type="CDD" id="cd04731">
    <property type="entry name" value="HisF"/>
    <property type="match status" value="1"/>
</dbReference>
<dbReference type="SUPFAM" id="SSF51366">
    <property type="entry name" value="Ribulose-phoshate binding barrel"/>
    <property type="match status" value="1"/>
</dbReference>
<name>A0A6J6BN69_9ZZZZ</name>
<comment type="pathway">
    <text evidence="1">Amino-acid biosynthesis; L-histidine biosynthesis; L-histidine from 5-phospho-alpha-D-ribose 1-diphosphate: step 5/9.</text>
</comment>
<dbReference type="PANTHER" id="PTHR21235">
    <property type="entry name" value="IMIDAZOLE GLYCEROL PHOSPHATE SYNTHASE SUBUNIT HISF/H IGP SYNTHASE SUBUNIT HISF/H"/>
    <property type="match status" value="1"/>
</dbReference>
<dbReference type="GO" id="GO:0000107">
    <property type="term" value="F:imidazoleglycerol-phosphate synthase activity"/>
    <property type="evidence" value="ECO:0007669"/>
    <property type="project" value="InterPro"/>
</dbReference>
<dbReference type="InterPro" id="IPR006062">
    <property type="entry name" value="His_biosynth"/>
</dbReference>
<dbReference type="InterPro" id="IPR050064">
    <property type="entry name" value="IGPS_HisA/HisF"/>
</dbReference>
<dbReference type="Pfam" id="PF00977">
    <property type="entry name" value="His_biosynth"/>
    <property type="match status" value="1"/>
</dbReference>
<dbReference type="PANTHER" id="PTHR21235:SF2">
    <property type="entry name" value="IMIDAZOLE GLYCEROL PHOSPHATE SYNTHASE HISHF"/>
    <property type="match status" value="1"/>
</dbReference>
<keyword evidence="3" id="KW-0028">Amino-acid biosynthesis</keyword>
<dbReference type="InterPro" id="IPR011060">
    <property type="entry name" value="RibuloseP-bd_barrel"/>
</dbReference>
<dbReference type="GO" id="GO:0000105">
    <property type="term" value="P:L-histidine biosynthetic process"/>
    <property type="evidence" value="ECO:0007669"/>
    <property type="project" value="UniProtKB-UniPathway"/>
</dbReference>
<dbReference type="EC" id="4.3.2.10" evidence="2"/>
<dbReference type="EMBL" id="CAEZSE010000154">
    <property type="protein sequence ID" value="CAB4540416.1"/>
    <property type="molecule type" value="Genomic_DNA"/>
</dbReference>
<dbReference type="Gene3D" id="3.20.20.70">
    <property type="entry name" value="Aldolase class I"/>
    <property type="match status" value="1"/>
</dbReference>
<evidence type="ECO:0000256" key="3">
    <source>
        <dbReference type="ARBA" id="ARBA00022605"/>
    </source>
</evidence>
<dbReference type="AlphaFoldDB" id="A0A6J6BN69"/>
<reference evidence="7" key="1">
    <citation type="submission" date="2020-05" db="EMBL/GenBank/DDBJ databases">
        <authorList>
            <person name="Chiriac C."/>
            <person name="Salcher M."/>
            <person name="Ghai R."/>
            <person name="Kavagutti S V."/>
        </authorList>
    </citation>
    <scope>NUCLEOTIDE SEQUENCE</scope>
</reference>
<keyword evidence="4" id="KW-0368">Histidine biosynthesis</keyword>
<evidence type="ECO:0000256" key="5">
    <source>
        <dbReference type="ARBA" id="ARBA00023239"/>
    </source>
</evidence>
<dbReference type="GO" id="GO:0016829">
    <property type="term" value="F:lyase activity"/>
    <property type="evidence" value="ECO:0007669"/>
    <property type="project" value="UniProtKB-KW"/>
</dbReference>
<comment type="catalytic activity">
    <reaction evidence="6">
        <text>5-[(5-phospho-1-deoxy-D-ribulos-1-ylimino)methylamino]-1-(5-phospho-beta-D-ribosyl)imidazole-4-carboxamide + L-glutamine = D-erythro-1-(imidazol-4-yl)glycerol 3-phosphate + 5-amino-1-(5-phospho-beta-D-ribosyl)imidazole-4-carboxamide + L-glutamate + H(+)</text>
        <dbReference type="Rhea" id="RHEA:24793"/>
        <dbReference type="ChEBI" id="CHEBI:15378"/>
        <dbReference type="ChEBI" id="CHEBI:29985"/>
        <dbReference type="ChEBI" id="CHEBI:58278"/>
        <dbReference type="ChEBI" id="CHEBI:58359"/>
        <dbReference type="ChEBI" id="CHEBI:58475"/>
        <dbReference type="ChEBI" id="CHEBI:58525"/>
        <dbReference type="EC" id="4.3.2.10"/>
    </reaction>
</comment>
<keyword evidence="5" id="KW-0456">Lyase</keyword>
<dbReference type="EMBL" id="CAEZWU010000084">
    <property type="protein sequence ID" value="CAB4668468.1"/>
    <property type="molecule type" value="Genomic_DNA"/>
</dbReference>
<evidence type="ECO:0000256" key="6">
    <source>
        <dbReference type="ARBA" id="ARBA00047838"/>
    </source>
</evidence>
<dbReference type="UniPathway" id="UPA00031">
    <property type="reaction ID" value="UER00010"/>
</dbReference>
<protein>
    <recommendedName>
        <fullName evidence="2">imidazole glycerol-phosphate synthase</fullName>
        <ecNumber evidence="2">4.3.2.10</ecNumber>
    </recommendedName>
</protein>
<evidence type="ECO:0000256" key="4">
    <source>
        <dbReference type="ARBA" id="ARBA00023102"/>
    </source>
</evidence>